<organism evidence="2 3">
    <name type="scientific">Botryosphaeria dothidea</name>
    <dbReference type="NCBI Taxonomy" id="55169"/>
    <lineage>
        <taxon>Eukaryota</taxon>
        <taxon>Fungi</taxon>
        <taxon>Dikarya</taxon>
        <taxon>Ascomycota</taxon>
        <taxon>Pezizomycotina</taxon>
        <taxon>Dothideomycetes</taxon>
        <taxon>Dothideomycetes incertae sedis</taxon>
        <taxon>Botryosphaeriales</taxon>
        <taxon>Botryosphaeriaceae</taxon>
        <taxon>Botryosphaeria</taxon>
    </lineage>
</organism>
<protein>
    <submittedName>
        <fullName evidence="2">Transcription factor Opi1</fullName>
    </submittedName>
</protein>
<feature type="region of interest" description="Disordered" evidence="1">
    <location>
        <begin position="485"/>
        <end position="506"/>
    </location>
</feature>
<dbReference type="EMBL" id="WWBZ02000001">
    <property type="protein sequence ID" value="KAF4314376.1"/>
    <property type="molecule type" value="Genomic_DNA"/>
</dbReference>
<feature type="region of interest" description="Disordered" evidence="1">
    <location>
        <begin position="153"/>
        <end position="181"/>
    </location>
</feature>
<feature type="compositionally biased region" description="Polar residues" evidence="1">
    <location>
        <begin position="57"/>
        <end position="68"/>
    </location>
</feature>
<feature type="region of interest" description="Disordered" evidence="1">
    <location>
        <begin position="1"/>
        <end position="68"/>
    </location>
</feature>
<dbReference type="PANTHER" id="PTHR38406">
    <property type="entry name" value="TRANSCRIPTIONAL REPRESSOR OPI1"/>
    <property type="match status" value="1"/>
</dbReference>
<evidence type="ECO:0000256" key="1">
    <source>
        <dbReference type="SAM" id="MobiDB-lite"/>
    </source>
</evidence>
<feature type="compositionally biased region" description="Basic and acidic residues" evidence="1">
    <location>
        <begin position="497"/>
        <end position="506"/>
    </location>
</feature>
<dbReference type="Proteomes" id="UP000572817">
    <property type="component" value="Unassembled WGS sequence"/>
</dbReference>
<feature type="compositionally biased region" description="Polar residues" evidence="1">
    <location>
        <begin position="167"/>
        <end position="176"/>
    </location>
</feature>
<evidence type="ECO:0000313" key="2">
    <source>
        <dbReference type="EMBL" id="KAF4314376.1"/>
    </source>
</evidence>
<dbReference type="InterPro" id="IPR013927">
    <property type="entry name" value="TF_Opi1_Ccg-8"/>
</dbReference>
<comment type="caution">
    <text evidence="2">The sequence shown here is derived from an EMBL/GenBank/DDBJ whole genome shotgun (WGS) entry which is preliminary data.</text>
</comment>
<proteinExistence type="predicted"/>
<dbReference type="GO" id="GO:0030968">
    <property type="term" value="P:endoplasmic reticulum unfolded protein response"/>
    <property type="evidence" value="ECO:0007669"/>
    <property type="project" value="TreeGrafter"/>
</dbReference>
<dbReference type="GO" id="GO:0008654">
    <property type="term" value="P:phospholipid biosynthetic process"/>
    <property type="evidence" value="ECO:0007669"/>
    <property type="project" value="TreeGrafter"/>
</dbReference>
<name>A0A8H4J726_9PEZI</name>
<dbReference type="GO" id="GO:0003714">
    <property type="term" value="F:transcription corepressor activity"/>
    <property type="evidence" value="ECO:0007669"/>
    <property type="project" value="InterPro"/>
</dbReference>
<feature type="compositionally biased region" description="Basic and acidic residues" evidence="1">
    <location>
        <begin position="285"/>
        <end position="314"/>
    </location>
</feature>
<dbReference type="AlphaFoldDB" id="A0A8H4J726"/>
<feature type="compositionally biased region" description="Polar residues" evidence="1">
    <location>
        <begin position="563"/>
        <end position="573"/>
    </location>
</feature>
<feature type="region of interest" description="Disordered" evidence="1">
    <location>
        <begin position="540"/>
        <end position="573"/>
    </location>
</feature>
<gene>
    <name evidence="2" type="ORF">GTA08_BOTSDO01295</name>
</gene>
<reference evidence="2" key="1">
    <citation type="submission" date="2020-04" db="EMBL/GenBank/DDBJ databases">
        <title>Genome Assembly and Annotation of Botryosphaeria dothidea sdau 11-99, a Latent Pathogen of Apple Fruit Ring Rot in China.</title>
        <authorList>
            <person name="Yu C."/>
            <person name="Diao Y."/>
            <person name="Lu Q."/>
            <person name="Zhao J."/>
            <person name="Cui S."/>
            <person name="Peng C."/>
            <person name="He B."/>
            <person name="Liu H."/>
        </authorList>
    </citation>
    <scope>NUCLEOTIDE SEQUENCE [LARGE SCALE GENOMIC DNA]</scope>
    <source>
        <strain evidence="2">Sdau11-99</strain>
    </source>
</reference>
<feature type="compositionally biased region" description="Basic and acidic residues" evidence="1">
    <location>
        <begin position="410"/>
        <end position="433"/>
    </location>
</feature>
<dbReference type="GO" id="GO:0005783">
    <property type="term" value="C:endoplasmic reticulum"/>
    <property type="evidence" value="ECO:0007669"/>
    <property type="project" value="TreeGrafter"/>
</dbReference>
<sequence>MEVQEERPPPYAHNDPDTLQLPSVPTQDPPRALPAAPSPATNGVHLPDLKSLRLPVSTHSRSASNSLDNYGSPLFPKHAADTQQWQNPGIFQHASLPRAPVTAPRSAAEMDMGSPMDTESIVSMDDQVNGNTQTSTRSQKELLAAEAIAGLGNPDYVMSPPGRSATLPPSSDQSSSQEREPLLSLVTSRHPWIGNTINGSLSAYSTTKTYSPRFVQSSADFLERNFANTVGTVGRRTGVENSIRRYLGEGANEVESGSHKRRRTDNDMMDIEQGLQTPPVRAARTRGDSDISSVREETLPPYDTERSPEYEERPFTNGHARQHRQLALLNGSDKQRGESSRPSHWSTRVMITTSGLGVALSEKSLRSLKFCLKLLREATAHIGTAMRALRMVLEDFEKATSSSKSTQQQSDEKGVGSRQLMRDMEEKHREEESRRLANRINALSQDIWETLKKVCASVSHYTGGALPENASNLVRRQLLSVPQRWQAASAASTQNGHEGEHGEPAEVRGANRMLAFAKEGLDMIDQVSLVVESTIKSAEKWLDSMGRSRTSSSAPRDEKSANGLPTTEMPSKK</sequence>
<dbReference type="OrthoDB" id="2441642at2759"/>
<feature type="compositionally biased region" description="Low complexity" evidence="1">
    <location>
        <begin position="400"/>
        <end position="409"/>
    </location>
</feature>
<accession>A0A8H4J726</accession>
<feature type="region of interest" description="Disordered" evidence="1">
    <location>
        <begin position="399"/>
        <end position="433"/>
    </location>
</feature>
<dbReference type="Pfam" id="PF08618">
    <property type="entry name" value="Opi1"/>
    <property type="match status" value="1"/>
</dbReference>
<dbReference type="GO" id="GO:0005634">
    <property type="term" value="C:nucleus"/>
    <property type="evidence" value="ECO:0007669"/>
    <property type="project" value="TreeGrafter"/>
</dbReference>
<feature type="region of interest" description="Disordered" evidence="1">
    <location>
        <begin position="280"/>
        <end position="320"/>
    </location>
</feature>
<evidence type="ECO:0000313" key="3">
    <source>
        <dbReference type="Proteomes" id="UP000572817"/>
    </source>
</evidence>
<keyword evidence="3" id="KW-1185">Reference proteome</keyword>
<dbReference type="GO" id="GO:0006357">
    <property type="term" value="P:regulation of transcription by RNA polymerase II"/>
    <property type="evidence" value="ECO:0007669"/>
    <property type="project" value="TreeGrafter"/>
</dbReference>
<dbReference type="PANTHER" id="PTHR38406:SF1">
    <property type="entry name" value="TRANSCRIPTIONAL REPRESSOR OPI1"/>
    <property type="match status" value="1"/>
</dbReference>